<keyword evidence="2" id="KW-1185">Reference proteome</keyword>
<dbReference type="EMBL" id="CAIIXF020000010">
    <property type="protein sequence ID" value="CAH1796941.1"/>
    <property type="molecule type" value="Genomic_DNA"/>
</dbReference>
<dbReference type="PANTHER" id="PTHR12879">
    <property type="entry name" value="SPHINGOLIPID DELTA 4 DESATURASE/C-4 HYDROXYLASE PROTEIN DES2"/>
    <property type="match status" value="1"/>
</dbReference>
<accession>A0A8J1TW30</accession>
<reference evidence="1" key="1">
    <citation type="submission" date="2022-03" db="EMBL/GenBank/DDBJ databases">
        <authorList>
            <person name="Martin C."/>
        </authorList>
    </citation>
    <scope>NUCLEOTIDE SEQUENCE</scope>
</reference>
<dbReference type="InterPro" id="IPR013866">
    <property type="entry name" value="Sphingolipid_d4-desaturase_N"/>
</dbReference>
<dbReference type="OrthoDB" id="200948at2759"/>
<dbReference type="GO" id="GO:0042284">
    <property type="term" value="F:sphingolipid delta-4 desaturase activity"/>
    <property type="evidence" value="ECO:0007669"/>
    <property type="project" value="TreeGrafter"/>
</dbReference>
<dbReference type="Pfam" id="PF08557">
    <property type="entry name" value="Lipid_DES"/>
    <property type="match status" value="1"/>
</dbReference>
<dbReference type="GO" id="GO:0046513">
    <property type="term" value="P:ceramide biosynthetic process"/>
    <property type="evidence" value="ECO:0007669"/>
    <property type="project" value="TreeGrafter"/>
</dbReference>
<dbReference type="SMART" id="SM01269">
    <property type="entry name" value="Lipid_DES"/>
    <property type="match status" value="1"/>
</dbReference>
<organism evidence="1 2">
    <name type="scientific">Owenia fusiformis</name>
    <name type="common">Polychaete worm</name>
    <dbReference type="NCBI Taxonomy" id="6347"/>
    <lineage>
        <taxon>Eukaryota</taxon>
        <taxon>Metazoa</taxon>
        <taxon>Spiralia</taxon>
        <taxon>Lophotrochozoa</taxon>
        <taxon>Annelida</taxon>
        <taxon>Polychaeta</taxon>
        <taxon>Sedentaria</taxon>
        <taxon>Canalipalpata</taxon>
        <taxon>Sabellida</taxon>
        <taxon>Oweniida</taxon>
        <taxon>Oweniidae</taxon>
        <taxon>Owenia</taxon>
    </lineage>
</organism>
<dbReference type="Pfam" id="PF00487">
    <property type="entry name" value="FA_desaturase"/>
    <property type="match status" value="1"/>
</dbReference>
<name>A0A8J1TW30_OWEFU</name>
<proteinExistence type="predicted"/>
<dbReference type="InterPro" id="IPR005804">
    <property type="entry name" value="FA_desaturase_dom"/>
</dbReference>
<dbReference type="AlphaFoldDB" id="A0A8J1TW30"/>
<dbReference type="GO" id="GO:0016020">
    <property type="term" value="C:membrane"/>
    <property type="evidence" value="ECO:0007669"/>
    <property type="project" value="GOC"/>
</dbReference>
<gene>
    <name evidence="1" type="ORF">OFUS_LOCUS21296</name>
</gene>
<evidence type="ECO:0000313" key="1">
    <source>
        <dbReference type="EMBL" id="CAH1796941.1"/>
    </source>
</evidence>
<dbReference type="PANTHER" id="PTHR12879:SF8">
    <property type="entry name" value="SPHINGOLIPID DELTA(4)-DESATURASE DES1"/>
    <property type="match status" value="1"/>
</dbReference>
<comment type="caution">
    <text evidence="1">The sequence shown here is derived from an EMBL/GenBank/DDBJ whole genome shotgun (WGS) entry which is preliminary data.</text>
</comment>
<protein>
    <submittedName>
        <fullName evidence="1">Uncharacterized protein</fullName>
    </submittedName>
</protein>
<evidence type="ECO:0000313" key="2">
    <source>
        <dbReference type="Proteomes" id="UP000749559"/>
    </source>
</evidence>
<sequence>MFFNFSRLAFKVANEDKPWVFTEEAHTHRRQEILRKHPEIKKLMGYSPRIAFIVLFEFLAQMIMCWIILTYNPNWVSVVIAAYVIGGTLNHSLGSAIHEIGHNLAFGHRHPLRNRALGMFANLPMVVPMSVSYKIYHSDHHRYLGHDSIDADVPTVPETYLFNNPATKILWLFIHPLLHGIRPFLKSPKPVTILELINIVVQFTFDFIIFYIFGQKAFFYLLLGTFFGLGLHPLAGHFISEHYLFSRGQATHSYYGPLNPILFNVGYHVEHHDFPYVPYHLLPEVKRLAPEFYDHLPYHTSWLKVLWRFIVDPLHGPKSHGVGLKLIADGLDIKK</sequence>
<dbReference type="Proteomes" id="UP000749559">
    <property type="component" value="Unassembled WGS sequence"/>
</dbReference>